<comment type="caution">
    <text evidence="3">The sequence shown here is derived from an EMBL/GenBank/DDBJ whole genome shotgun (WGS) entry which is preliminary data.</text>
</comment>
<keyword evidence="3" id="KW-0224">Dipeptidase</keyword>
<dbReference type="Gene3D" id="3.40.350.10">
    <property type="entry name" value="Creatinase/prolidase N-terminal domain"/>
    <property type="match status" value="1"/>
</dbReference>
<feature type="domain" description="Creatinase N-terminal" evidence="2">
    <location>
        <begin position="23"/>
        <end position="158"/>
    </location>
</feature>
<dbReference type="GO" id="GO:0102009">
    <property type="term" value="F:proline dipeptidase activity"/>
    <property type="evidence" value="ECO:0007669"/>
    <property type="project" value="UniProtKB-EC"/>
</dbReference>
<organism evidence="3 4">
    <name type="scientific">Aquamicrobium ahrensii</name>
    <dbReference type="NCBI Taxonomy" id="469551"/>
    <lineage>
        <taxon>Bacteria</taxon>
        <taxon>Pseudomonadati</taxon>
        <taxon>Pseudomonadota</taxon>
        <taxon>Alphaproteobacteria</taxon>
        <taxon>Hyphomicrobiales</taxon>
        <taxon>Phyllobacteriaceae</taxon>
        <taxon>Aquamicrobium</taxon>
    </lineage>
</organism>
<dbReference type="Pfam" id="PF01321">
    <property type="entry name" value="Creatinase_N"/>
    <property type="match status" value="1"/>
</dbReference>
<evidence type="ECO:0000259" key="2">
    <source>
        <dbReference type="Pfam" id="PF01321"/>
    </source>
</evidence>
<dbReference type="Pfam" id="PF00557">
    <property type="entry name" value="Peptidase_M24"/>
    <property type="match status" value="1"/>
</dbReference>
<protein>
    <submittedName>
        <fullName evidence="3">Xaa-Pro dipeptidase</fullName>
        <ecNumber evidence="3">3.4.13.9</ecNumber>
    </submittedName>
</protein>
<evidence type="ECO:0000313" key="3">
    <source>
        <dbReference type="EMBL" id="MET3662423.1"/>
    </source>
</evidence>
<reference evidence="3 4" key="1">
    <citation type="submission" date="2024-06" db="EMBL/GenBank/DDBJ databases">
        <title>Genomic Encyclopedia of Type Strains, Phase IV (KMG-IV): sequencing the most valuable type-strain genomes for metagenomic binning, comparative biology and taxonomic classification.</title>
        <authorList>
            <person name="Goeker M."/>
        </authorList>
    </citation>
    <scope>NUCLEOTIDE SEQUENCE [LARGE SCALE GENOMIC DNA]</scope>
    <source>
        <strain evidence="3 4">DSM 19730</strain>
    </source>
</reference>
<keyword evidence="4" id="KW-1185">Reference proteome</keyword>
<evidence type="ECO:0000313" key="4">
    <source>
        <dbReference type="Proteomes" id="UP001549143"/>
    </source>
</evidence>
<keyword evidence="3" id="KW-0645">Protease</keyword>
<dbReference type="Gene3D" id="3.90.230.10">
    <property type="entry name" value="Creatinase/methionine aminopeptidase superfamily"/>
    <property type="match status" value="1"/>
</dbReference>
<dbReference type="InterPro" id="IPR036005">
    <property type="entry name" value="Creatinase/aminopeptidase-like"/>
</dbReference>
<dbReference type="SUPFAM" id="SSF55920">
    <property type="entry name" value="Creatinase/aminopeptidase"/>
    <property type="match status" value="1"/>
</dbReference>
<name>A0ABV2KQJ9_9HYPH</name>
<accession>A0ABV2KQJ9</accession>
<evidence type="ECO:0000259" key="1">
    <source>
        <dbReference type="Pfam" id="PF00557"/>
    </source>
</evidence>
<dbReference type="EMBL" id="JBEPMN010000011">
    <property type="protein sequence ID" value="MET3662423.1"/>
    <property type="molecule type" value="Genomic_DNA"/>
</dbReference>
<dbReference type="InterPro" id="IPR000994">
    <property type="entry name" value="Pept_M24"/>
</dbReference>
<dbReference type="InterPro" id="IPR050659">
    <property type="entry name" value="Peptidase_M24B"/>
</dbReference>
<dbReference type="CDD" id="cd01066">
    <property type="entry name" value="APP_MetAP"/>
    <property type="match status" value="1"/>
</dbReference>
<proteinExistence type="predicted"/>
<sequence>MVIAVNEIAPSDAMFPADEYRDRIGKTRMKMAESNADVLLIDCVEHMVYLFGYAPPAAIYQAVLLPLDGEPVGVVRALDASMFREQSWVRDVVLFADHEDPVAVLSAEVKRRGWSKAQFAIELDSHFLPVRRFMQLQAALPDVSFIDFSQVLWEMRLIKSEREISMMREVSRIADAGMMAAVEAAGEGVSERDCAAALYASVIREGADSMRSALISAGARSDSLHGRLGAHLLRRGDVLHVESIPLYRGYGARLMRSSVIGGPPPDLARAAEIMLAAQEAQFAAMRPGRRASDVDAIVRDSIVEAGLRKTYENFTGYTLGFIGLPKTSDFTRAFLPGSDWLLEEGMVFHMYTYAAGIAFSDTVLITRSGSERLTKTERKLFVR</sequence>
<dbReference type="SUPFAM" id="SSF53092">
    <property type="entry name" value="Creatinase/prolidase N-terminal domain"/>
    <property type="match status" value="1"/>
</dbReference>
<keyword evidence="3" id="KW-0378">Hydrolase</keyword>
<feature type="domain" description="Peptidase M24" evidence="1">
    <location>
        <begin position="166"/>
        <end position="366"/>
    </location>
</feature>
<dbReference type="InterPro" id="IPR029149">
    <property type="entry name" value="Creatin/AminoP/Spt16_N"/>
</dbReference>
<dbReference type="InterPro" id="IPR000587">
    <property type="entry name" value="Creatinase_N"/>
</dbReference>
<dbReference type="RefSeq" id="WP_354152274.1">
    <property type="nucleotide sequence ID" value="NZ_JBEPMN010000011.1"/>
</dbReference>
<gene>
    <name evidence="3" type="ORF">ABID44_002761</name>
</gene>
<dbReference type="PANTHER" id="PTHR46112">
    <property type="entry name" value="AMINOPEPTIDASE"/>
    <property type="match status" value="1"/>
</dbReference>
<dbReference type="EC" id="3.4.13.9" evidence="3"/>
<dbReference type="Proteomes" id="UP001549143">
    <property type="component" value="Unassembled WGS sequence"/>
</dbReference>
<dbReference type="PANTHER" id="PTHR46112:SF2">
    <property type="entry name" value="XAA-PRO AMINOPEPTIDASE P-RELATED"/>
    <property type="match status" value="1"/>
</dbReference>